<dbReference type="FunFam" id="2.60.40.60:FF:000002">
    <property type="entry name" value="Protocadherin alpha 2"/>
    <property type="match status" value="1"/>
</dbReference>
<dbReference type="GO" id="GO:0005886">
    <property type="term" value="C:plasma membrane"/>
    <property type="evidence" value="ECO:0007669"/>
    <property type="project" value="UniProtKB-SubCell"/>
</dbReference>
<feature type="region of interest" description="Disordered" evidence="13">
    <location>
        <begin position="796"/>
        <end position="818"/>
    </location>
</feature>
<feature type="compositionally biased region" description="Polar residues" evidence="13">
    <location>
        <begin position="801"/>
        <end position="815"/>
    </location>
</feature>
<keyword evidence="11" id="KW-0325">Glycoprotein</keyword>
<evidence type="ECO:0000256" key="6">
    <source>
        <dbReference type="ARBA" id="ARBA00022737"/>
    </source>
</evidence>
<keyword evidence="8" id="KW-0130">Cell adhesion</keyword>
<keyword evidence="6" id="KW-0677">Repeat</keyword>
<dbReference type="InterPro" id="IPR050174">
    <property type="entry name" value="Protocadherin/Cadherin-CA"/>
</dbReference>
<keyword evidence="7 12" id="KW-0106">Calcium</keyword>
<organism evidence="16">
    <name type="scientific">Xenopus tropicalis</name>
    <name type="common">Western clawed frog</name>
    <name type="synonym">Silurana tropicalis</name>
    <dbReference type="NCBI Taxonomy" id="8364"/>
    <lineage>
        <taxon>Eukaryota</taxon>
        <taxon>Metazoa</taxon>
        <taxon>Chordata</taxon>
        <taxon>Craniata</taxon>
        <taxon>Vertebrata</taxon>
        <taxon>Euteleostomi</taxon>
        <taxon>Amphibia</taxon>
        <taxon>Batrachia</taxon>
        <taxon>Anura</taxon>
        <taxon>Pipoidea</taxon>
        <taxon>Pipidae</taxon>
        <taxon>Xenopodinae</taxon>
        <taxon>Xenopus</taxon>
        <taxon>Silurana</taxon>
    </lineage>
</organism>
<evidence type="ECO:0000256" key="11">
    <source>
        <dbReference type="ARBA" id="ARBA00023180"/>
    </source>
</evidence>
<evidence type="ECO:0000256" key="5">
    <source>
        <dbReference type="ARBA" id="ARBA00022729"/>
    </source>
</evidence>
<evidence type="ECO:0000256" key="2">
    <source>
        <dbReference type="ARBA" id="ARBA00004251"/>
    </source>
</evidence>
<evidence type="ECO:0000259" key="15">
    <source>
        <dbReference type="PROSITE" id="PS50268"/>
    </source>
</evidence>
<keyword evidence="3" id="KW-1003">Cell membrane</keyword>
<dbReference type="FunFam" id="2.60.40.60:FF:000001">
    <property type="entry name" value="Protocadherin alpha 2"/>
    <property type="match status" value="1"/>
</dbReference>
<feature type="domain" description="Cadherin" evidence="15">
    <location>
        <begin position="26"/>
        <end position="132"/>
    </location>
</feature>
<evidence type="ECO:0000256" key="3">
    <source>
        <dbReference type="ARBA" id="ARBA00022475"/>
    </source>
</evidence>
<dbReference type="GO" id="GO:0007156">
    <property type="term" value="P:homophilic cell adhesion via plasma membrane adhesion molecules"/>
    <property type="evidence" value="ECO:0007669"/>
    <property type="project" value="InterPro"/>
</dbReference>
<dbReference type="Pfam" id="PF15974">
    <property type="entry name" value="Cadherin_tail"/>
    <property type="match status" value="1"/>
</dbReference>
<keyword evidence="9 14" id="KW-1133">Transmembrane helix</keyword>
<comment type="function">
    <text evidence="1">Potential calcium-dependent cell-adhesion protein. May be involved in the establishment and maintenance of specific neuronal connections in the brain.</text>
</comment>
<sequence>MDILSCSKAWKWQVVYSLFLCSWGWVSGQIHYSVVEESEPGSFVGNIAQDLGLNLANILKRRLHLGSEGSRRYFAVNQANGDITVKERIDRETLCGSSSRCTLPVEIVAESPLELYSLEIDILDINDNSPTFSNIDRIVKITEIFASPGTRFPLEIAQDPDVGINGISQYKMDSNPYFSLSVINRKDGTLIPELVLERSLDREEKKEHKLILTALDGGEPAKSGSCQITVIVLDINDNPPVFDKSTYKVKLLENAIIDTVLTKLNATDLDEGTNGEIEYYFDDHTSDSAKELFHLNSQTGEIYIKRLVDFEASHFYELSIRAKDKGVPELEGRCLLQVEIEDENDNPPEITLTSVSSDIPENTALETAVAFFTVRDKDSGKNGEVKILLSPHLPFKIKPLKSYYSLVTDRSLDRETISQYTIQIVAMDLGTPALQTQSIFTLNVSDINDNAPIFLQTHYEALIKENNEPGSLLCTLGAFDLDDGVNAQLVYSLVDSQIDGSFVSSFVYINPQNGHLYAQRAFDYEQIQLLQITAKVEDCGVPKLSCNITVFIFILDTNDNSPVLLHPKHSVELNMGEKIQRSASLGYLVTKISAVDLDSGHNAWLLYRLSEDTDSTLFQVSANTGELRTIRELRETDNNEQCIVILISDHGEPPLSTTVTIFVNIVDYVEEIPKSRDFFDNSKPTSELTLYLIISLVAISLVSLVTFIILFVKCLKRENYDNSSICCFINRTHSNQYADQYKPTLYLNTDGTLKYMEVRMLPADPQGHCYQTCIQPAIESPDAGFLNPQHFVHPNGLVNENEGSSSINPTQQAQPNADWRFSQAAQKPGPSGAQPTEEAGVWPNNQFETERLQAMILASANEAAEGTSGLGGGTGTMGLSARYGPQFTLQHVPDYRQNVYIPGSTLTPTNGAGKREGKGNKKKSSKKDKK</sequence>
<feature type="region of interest" description="Disordered" evidence="13">
    <location>
        <begin position="899"/>
        <end position="930"/>
    </location>
</feature>
<proteinExistence type="predicted"/>
<dbReference type="Pfam" id="PF00028">
    <property type="entry name" value="Cadherin"/>
    <property type="match status" value="5"/>
</dbReference>
<evidence type="ECO:0000256" key="13">
    <source>
        <dbReference type="SAM" id="MobiDB-lite"/>
    </source>
</evidence>
<dbReference type="Ensembl" id="ENSXETT00000103977">
    <property type="protein sequence ID" value="ENSXETP00000068169"/>
    <property type="gene ID" value="ENSXETG00000038288"/>
</dbReference>
<dbReference type="PROSITE" id="PS00232">
    <property type="entry name" value="CADHERIN_1"/>
    <property type="match status" value="3"/>
</dbReference>
<evidence type="ECO:0000256" key="8">
    <source>
        <dbReference type="ARBA" id="ARBA00022889"/>
    </source>
</evidence>
<evidence type="ECO:0000313" key="16">
    <source>
        <dbReference type="Ensembl" id="ENSXETP00000068169"/>
    </source>
</evidence>
<feature type="domain" description="Cadherin" evidence="15">
    <location>
        <begin position="455"/>
        <end position="564"/>
    </location>
</feature>
<comment type="subcellular location">
    <subcellularLocation>
        <location evidence="2">Cell membrane</location>
        <topology evidence="2">Single-pass type I membrane protein</topology>
    </subcellularLocation>
</comment>
<dbReference type="FunFam" id="2.60.40.60:FF:000003">
    <property type="entry name" value="Protocadherin alpha 2"/>
    <property type="match status" value="1"/>
</dbReference>
<evidence type="ECO:0000256" key="7">
    <source>
        <dbReference type="ARBA" id="ARBA00022837"/>
    </source>
</evidence>
<dbReference type="Bgee" id="ENSXETG00000038288">
    <property type="expression patterns" value="Expressed in brain and 14 other cell types or tissues"/>
</dbReference>
<keyword evidence="10 14" id="KW-0472">Membrane</keyword>
<feature type="domain" description="Cadherin" evidence="15">
    <location>
        <begin position="157"/>
        <end position="242"/>
    </location>
</feature>
<evidence type="ECO:0000256" key="9">
    <source>
        <dbReference type="ARBA" id="ARBA00022989"/>
    </source>
</evidence>
<reference evidence="16" key="1">
    <citation type="journal article" date="2010" name="Science">
        <title>The genome of the Western clawed frog Xenopus tropicalis.</title>
        <authorList>
            <person name="Hellsten U."/>
            <person name="Harland R.M."/>
            <person name="Gilchrist M.J."/>
            <person name="Hendrix D."/>
            <person name="Jurka J."/>
            <person name="Kapitonov V."/>
            <person name="Ovcharenko I."/>
            <person name="Putnam N.H."/>
            <person name="Shu S."/>
            <person name="Taher L."/>
            <person name="Blitz I.L."/>
            <person name="Blumberg B."/>
            <person name="Dichmann D.S."/>
            <person name="Dubchak I."/>
            <person name="Amaya E."/>
            <person name="Detter J.C."/>
            <person name="Fletcher R."/>
            <person name="Gerhard D.S."/>
            <person name="Goodstein D."/>
            <person name="Graves T."/>
            <person name="Grigoriev I.V."/>
            <person name="Grimwood J."/>
            <person name="Kawashima T."/>
            <person name="Lindquist E."/>
            <person name="Lucas S.M."/>
            <person name="Mead P.E."/>
            <person name="Mitros T."/>
            <person name="Ogino H."/>
            <person name="Ohta Y."/>
            <person name="Poliakov A.V."/>
            <person name="Pollet N."/>
            <person name="Robert J."/>
            <person name="Salamov A."/>
            <person name="Sater A.K."/>
            <person name="Schmutz J."/>
            <person name="Terry A."/>
            <person name="Vize P.D."/>
            <person name="Warren W.C."/>
            <person name="Wells D."/>
            <person name="Wills A."/>
            <person name="Wilson R.K."/>
            <person name="Zimmerman L.B."/>
            <person name="Zorn A.M."/>
            <person name="Grainger R."/>
            <person name="Grammer T."/>
            <person name="Khokha M.K."/>
            <person name="Richardson P.M."/>
            <person name="Rokhsar D.S."/>
        </authorList>
    </citation>
    <scope>NUCLEOTIDE SEQUENCE [LARGE SCALE GENOMIC DNA]</scope>
    <source>
        <strain evidence="16">Nigerian</strain>
    </source>
</reference>
<dbReference type="AlphaFoldDB" id="A0A6I8Q6K4"/>
<dbReference type="SUPFAM" id="SSF49313">
    <property type="entry name" value="Cadherin-like"/>
    <property type="match status" value="6"/>
</dbReference>
<keyword evidence="5" id="KW-0732">Signal</keyword>
<protein>
    <submittedName>
        <fullName evidence="16">Protocadherin gamma subfamily A, 11</fullName>
    </submittedName>
</protein>
<dbReference type="Pfam" id="PF08266">
    <property type="entry name" value="Cadherin_2"/>
    <property type="match status" value="1"/>
</dbReference>
<evidence type="ECO:0000256" key="1">
    <source>
        <dbReference type="ARBA" id="ARBA00003436"/>
    </source>
</evidence>
<evidence type="ECO:0000256" key="12">
    <source>
        <dbReference type="PROSITE-ProRule" id="PRU00043"/>
    </source>
</evidence>
<dbReference type="Gene3D" id="2.60.40.60">
    <property type="entry name" value="Cadherins"/>
    <property type="match status" value="6"/>
</dbReference>
<dbReference type="CDD" id="cd11304">
    <property type="entry name" value="Cadherin_repeat"/>
    <property type="match status" value="6"/>
</dbReference>
<dbReference type="PANTHER" id="PTHR24028">
    <property type="entry name" value="CADHERIN-87A"/>
    <property type="match status" value="1"/>
</dbReference>
<dbReference type="GeneTree" id="ENSGT00940000162232"/>
<dbReference type="SMART" id="SM00112">
    <property type="entry name" value="CA"/>
    <property type="match status" value="6"/>
</dbReference>
<dbReference type="FunFam" id="2.60.40.60:FF:000006">
    <property type="entry name" value="Protocadherin alpha 2"/>
    <property type="match status" value="1"/>
</dbReference>
<dbReference type="InterPro" id="IPR031904">
    <property type="entry name" value="Cadherin_CBD"/>
</dbReference>
<feature type="compositionally biased region" description="Basic residues" evidence="13">
    <location>
        <begin position="920"/>
        <end position="930"/>
    </location>
</feature>
<evidence type="ECO:0000256" key="10">
    <source>
        <dbReference type="ARBA" id="ARBA00023136"/>
    </source>
</evidence>
<reference evidence="16" key="2">
    <citation type="submission" date="2020-05" db="UniProtKB">
        <authorList>
            <consortium name="Ensembl"/>
        </authorList>
    </citation>
    <scope>IDENTIFICATION</scope>
</reference>
<dbReference type="InterPro" id="IPR032455">
    <property type="entry name" value="Cadherin_C"/>
</dbReference>
<feature type="domain" description="Cadherin" evidence="15">
    <location>
        <begin position="243"/>
        <end position="350"/>
    </location>
</feature>
<feature type="transmembrane region" description="Helical" evidence="14">
    <location>
        <begin position="688"/>
        <end position="712"/>
    </location>
</feature>
<accession>A0A6I8Q6K4</accession>
<evidence type="ECO:0000256" key="14">
    <source>
        <dbReference type="SAM" id="Phobius"/>
    </source>
</evidence>
<dbReference type="FunFam" id="2.60.40.60:FF:000004">
    <property type="entry name" value="Protocadherin 1 gamma 2"/>
    <property type="match status" value="1"/>
</dbReference>
<gene>
    <name evidence="16" type="primary">pcdhga11</name>
</gene>
<dbReference type="InterPro" id="IPR013164">
    <property type="entry name" value="Cadherin_N"/>
</dbReference>
<evidence type="ECO:0000256" key="4">
    <source>
        <dbReference type="ARBA" id="ARBA00022692"/>
    </source>
</evidence>
<dbReference type="PROSITE" id="PS50268">
    <property type="entry name" value="CADHERIN_2"/>
    <property type="match status" value="6"/>
</dbReference>
<dbReference type="FunFam" id="2.60.40.60:FF:000018">
    <property type="entry name" value="Protocadherin gamma c3"/>
    <property type="match status" value="1"/>
</dbReference>
<dbReference type="InterPro" id="IPR002126">
    <property type="entry name" value="Cadherin-like_dom"/>
</dbReference>
<dbReference type="InterPro" id="IPR015919">
    <property type="entry name" value="Cadherin-like_sf"/>
</dbReference>
<dbReference type="PANTHER" id="PTHR24028:SF333">
    <property type="entry name" value="PROTOCADHERIN GAMMA-C5"/>
    <property type="match status" value="1"/>
</dbReference>
<dbReference type="Pfam" id="PF16492">
    <property type="entry name" value="Cadherin_C_2"/>
    <property type="match status" value="1"/>
</dbReference>
<name>A0A6I8Q6K4_XENTR</name>
<feature type="domain" description="Cadherin" evidence="15">
    <location>
        <begin position="351"/>
        <end position="454"/>
    </location>
</feature>
<keyword evidence="4 14" id="KW-0812">Transmembrane</keyword>
<dbReference type="PRINTS" id="PR00205">
    <property type="entry name" value="CADHERIN"/>
</dbReference>
<dbReference type="InterPro" id="IPR020894">
    <property type="entry name" value="Cadherin_CS"/>
</dbReference>
<feature type="domain" description="Cadherin" evidence="15">
    <location>
        <begin position="579"/>
        <end position="675"/>
    </location>
</feature>
<dbReference type="GO" id="GO:0005509">
    <property type="term" value="F:calcium ion binding"/>
    <property type="evidence" value="ECO:0007669"/>
    <property type="project" value="UniProtKB-UniRule"/>
</dbReference>